<dbReference type="EMBL" id="JAGRRH010000030">
    <property type="protein sequence ID" value="KAG7339750.1"/>
    <property type="molecule type" value="Genomic_DNA"/>
</dbReference>
<evidence type="ECO:0000313" key="2">
    <source>
        <dbReference type="EMBL" id="KAG7339750.1"/>
    </source>
</evidence>
<evidence type="ECO:0000313" key="3">
    <source>
        <dbReference type="EMBL" id="KAG7362545.1"/>
    </source>
</evidence>
<reference evidence="3" key="1">
    <citation type="journal article" date="2021" name="Sci. Rep.">
        <title>Diploid genomic architecture of Nitzschia inconspicua, an elite biomass production diatom.</title>
        <authorList>
            <person name="Oliver A."/>
            <person name="Podell S."/>
            <person name="Pinowska A."/>
            <person name="Traller J.C."/>
            <person name="Smith S.R."/>
            <person name="McClure R."/>
            <person name="Beliaev A."/>
            <person name="Bohutskyi P."/>
            <person name="Hill E.A."/>
            <person name="Rabines A."/>
            <person name="Zheng H."/>
            <person name="Allen L.Z."/>
            <person name="Kuo A."/>
            <person name="Grigoriev I.V."/>
            <person name="Allen A.E."/>
            <person name="Hazlebeck D."/>
            <person name="Allen E.E."/>
        </authorList>
    </citation>
    <scope>NUCLEOTIDE SEQUENCE</scope>
    <source>
        <strain evidence="3">Hildebrandi</strain>
    </source>
</reference>
<dbReference type="EMBL" id="JAGRRH010000011">
    <property type="protein sequence ID" value="KAG7362545.1"/>
    <property type="molecule type" value="Genomic_DNA"/>
</dbReference>
<gene>
    <name evidence="3" type="ORF">IV203_025429</name>
    <name evidence="2" type="ORF">IV203_028211</name>
</gene>
<organism evidence="3 4">
    <name type="scientific">Nitzschia inconspicua</name>
    <dbReference type="NCBI Taxonomy" id="303405"/>
    <lineage>
        <taxon>Eukaryota</taxon>
        <taxon>Sar</taxon>
        <taxon>Stramenopiles</taxon>
        <taxon>Ochrophyta</taxon>
        <taxon>Bacillariophyta</taxon>
        <taxon>Bacillariophyceae</taxon>
        <taxon>Bacillariophycidae</taxon>
        <taxon>Bacillariales</taxon>
        <taxon>Bacillariaceae</taxon>
        <taxon>Nitzschia</taxon>
    </lineage>
</organism>
<dbReference type="AlphaFoldDB" id="A0A9K3PWV3"/>
<dbReference type="Proteomes" id="UP000693970">
    <property type="component" value="Unassembled WGS sequence"/>
</dbReference>
<protein>
    <submittedName>
        <fullName evidence="3">Uncharacterized protein</fullName>
    </submittedName>
</protein>
<keyword evidence="4" id="KW-1185">Reference proteome</keyword>
<name>A0A9K3PWV3_9STRA</name>
<evidence type="ECO:0000313" key="4">
    <source>
        <dbReference type="Proteomes" id="UP000693970"/>
    </source>
</evidence>
<feature type="region of interest" description="Disordered" evidence="1">
    <location>
        <begin position="16"/>
        <end position="53"/>
    </location>
</feature>
<dbReference type="OrthoDB" id="4777467at2759"/>
<feature type="compositionally biased region" description="Basic residues" evidence="1">
    <location>
        <begin position="25"/>
        <end position="34"/>
    </location>
</feature>
<reference evidence="3" key="2">
    <citation type="submission" date="2021-04" db="EMBL/GenBank/DDBJ databases">
        <authorList>
            <person name="Podell S."/>
        </authorList>
    </citation>
    <scope>NUCLEOTIDE SEQUENCE</scope>
    <source>
        <strain evidence="3">Hildebrandi</strain>
    </source>
</reference>
<evidence type="ECO:0000256" key="1">
    <source>
        <dbReference type="SAM" id="MobiDB-lite"/>
    </source>
</evidence>
<proteinExistence type="predicted"/>
<sequence length="273" mass="31049">MLPRARNFITIKYEKHNNIMDNKNKPSKKNRKKRKMEEDEDEHVPVPAPPPQIDPNLLDYLETQFDGINKKFYGINKKFDGMEEKFDDMNKKFDGINKRFDDINKKFDNMDKKLGLLVSLSPEAVIQHVNPAFVTSTQLEDKAVLEGGESTWSFLQRDDDDGTLLAVGSVHCGLYYGSMHPTLAFVNLPQLVVNLGVEKIGFLQPNKIQNPIPYKYDVMLVQLKQSKLPDMMPAPQKYQVLAASSKKNTRRVAGMSLAAAMLYSTTMMSIMSL</sequence>
<comment type="caution">
    <text evidence="3">The sequence shown here is derived from an EMBL/GenBank/DDBJ whole genome shotgun (WGS) entry which is preliminary data.</text>
</comment>
<accession>A0A9K3PWV3</accession>